<evidence type="ECO:0000256" key="5">
    <source>
        <dbReference type="ARBA" id="ARBA00023004"/>
    </source>
</evidence>
<dbReference type="PROSITE" id="PS51184">
    <property type="entry name" value="JMJC"/>
    <property type="match status" value="1"/>
</dbReference>
<dbReference type="GO" id="GO:0046872">
    <property type="term" value="F:metal ion binding"/>
    <property type="evidence" value="ECO:0007669"/>
    <property type="project" value="UniProtKB-KW"/>
</dbReference>
<proteinExistence type="predicted"/>
<sequence>MQKLLDLRPSKEEFLDLLNSNAHTLGKIFVDDWAELLSEIYGNDISTYPICQRKLNIFINISWERINIGHWKNVPDGWRIAYSCSRILNAFMHIQPCIDEINSSALKMAIKDIDMALILGIPIFTGMANKVAKLIQEMLFNLEGSICTSIRHIQTTIFDVESVYNLINKKLILLERYSKPSIECFSRLLKVGKPFILTGSMNSWPAFTSQEHQWSLYYLSKVAGFRTVPIELGSKYTDSEWGQKLMTINDFIKNYILNQNAADKIGYLAQHQLFLQIPELFEDLVTPDYCFCCTLEDNNGEVDSNIWFGPSGTISPLHHDGEKANLLAQISGSKYVILYTYEQTASLYPCADEMLQNTSQVDAEHPDPSLYPKFEEAFGFHGILNAGEMLFIPPSCWHYIRSLSTSISVNFWWNLDKSLFTDPVL</sequence>
<comment type="subcellular location">
    <subcellularLocation>
        <location evidence="2">Nucleus</location>
    </subcellularLocation>
</comment>
<dbReference type="SMART" id="SM00558">
    <property type="entry name" value="JmjC"/>
    <property type="match status" value="1"/>
</dbReference>
<dbReference type="Pfam" id="PF13621">
    <property type="entry name" value="Cupin_8"/>
    <property type="match status" value="1"/>
</dbReference>
<feature type="domain" description="JmjC" evidence="7">
    <location>
        <begin position="266"/>
        <end position="425"/>
    </location>
</feature>
<gene>
    <name evidence="8" type="ORF">PXEA_LOCUS10889</name>
</gene>
<evidence type="ECO:0000313" key="9">
    <source>
        <dbReference type="Proteomes" id="UP000784294"/>
    </source>
</evidence>
<dbReference type="PANTHER" id="PTHR12461">
    <property type="entry name" value="HYPOXIA-INDUCIBLE FACTOR 1 ALPHA INHIBITOR-RELATED"/>
    <property type="match status" value="1"/>
</dbReference>
<dbReference type="PANTHER" id="PTHR12461:SF106">
    <property type="entry name" value="BIFUNCTIONAL PEPTIDASE AND ARGINYL-HYDROXYLASE JMJD5"/>
    <property type="match status" value="1"/>
</dbReference>
<dbReference type="InterPro" id="IPR003347">
    <property type="entry name" value="JmjC_dom"/>
</dbReference>
<evidence type="ECO:0000256" key="2">
    <source>
        <dbReference type="ARBA" id="ARBA00004123"/>
    </source>
</evidence>
<evidence type="ECO:0000256" key="6">
    <source>
        <dbReference type="ARBA" id="ARBA00023242"/>
    </source>
</evidence>
<comment type="caution">
    <text evidence="8">The sequence shown here is derived from an EMBL/GenBank/DDBJ whole genome shotgun (WGS) entry which is preliminary data.</text>
</comment>
<dbReference type="GO" id="GO:0005634">
    <property type="term" value="C:nucleus"/>
    <property type="evidence" value="ECO:0007669"/>
    <property type="project" value="UniProtKB-SubCell"/>
</dbReference>
<keyword evidence="6" id="KW-0539">Nucleus</keyword>
<evidence type="ECO:0000256" key="4">
    <source>
        <dbReference type="ARBA" id="ARBA00023002"/>
    </source>
</evidence>
<keyword evidence="5" id="KW-0408">Iron</keyword>
<dbReference type="SUPFAM" id="SSF51197">
    <property type="entry name" value="Clavaminate synthase-like"/>
    <property type="match status" value="1"/>
</dbReference>
<keyword evidence="9" id="KW-1185">Reference proteome</keyword>
<keyword evidence="3" id="KW-0479">Metal-binding</keyword>
<dbReference type="Proteomes" id="UP000784294">
    <property type="component" value="Unassembled WGS sequence"/>
</dbReference>
<protein>
    <recommendedName>
        <fullName evidence="7">JmjC domain-containing protein</fullName>
    </recommendedName>
</protein>
<reference evidence="8" key="1">
    <citation type="submission" date="2018-11" db="EMBL/GenBank/DDBJ databases">
        <authorList>
            <consortium name="Pathogen Informatics"/>
        </authorList>
    </citation>
    <scope>NUCLEOTIDE SEQUENCE</scope>
</reference>
<evidence type="ECO:0000259" key="7">
    <source>
        <dbReference type="PROSITE" id="PS51184"/>
    </source>
</evidence>
<accession>A0A448WQA6</accession>
<organism evidence="8 9">
    <name type="scientific">Protopolystoma xenopodis</name>
    <dbReference type="NCBI Taxonomy" id="117903"/>
    <lineage>
        <taxon>Eukaryota</taxon>
        <taxon>Metazoa</taxon>
        <taxon>Spiralia</taxon>
        <taxon>Lophotrochozoa</taxon>
        <taxon>Platyhelminthes</taxon>
        <taxon>Monogenea</taxon>
        <taxon>Polyopisthocotylea</taxon>
        <taxon>Polystomatidea</taxon>
        <taxon>Polystomatidae</taxon>
        <taxon>Protopolystoma</taxon>
    </lineage>
</organism>
<dbReference type="GO" id="GO:0051864">
    <property type="term" value="F:histone H3K36 demethylase activity"/>
    <property type="evidence" value="ECO:0007669"/>
    <property type="project" value="TreeGrafter"/>
</dbReference>
<dbReference type="Gene3D" id="2.60.120.650">
    <property type="entry name" value="Cupin"/>
    <property type="match status" value="1"/>
</dbReference>
<comment type="cofactor">
    <cofactor evidence="1">
        <name>Fe(2+)</name>
        <dbReference type="ChEBI" id="CHEBI:29033"/>
    </cofactor>
</comment>
<evidence type="ECO:0000256" key="1">
    <source>
        <dbReference type="ARBA" id="ARBA00001954"/>
    </source>
</evidence>
<dbReference type="AlphaFoldDB" id="A0A448WQA6"/>
<keyword evidence="4" id="KW-0560">Oxidoreductase</keyword>
<dbReference type="EMBL" id="CAAALY010032643">
    <property type="protein sequence ID" value="VEL17449.1"/>
    <property type="molecule type" value="Genomic_DNA"/>
</dbReference>
<dbReference type="InterPro" id="IPR041667">
    <property type="entry name" value="Cupin_8"/>
</dbReference>
<evidence type="ECO:0000313" key="8">
    <source>
        <dbReference type="EMBL" id="VEL17449.1"/>
    </source>
</evidence>
<name>A0A448WQA6_9PLAT</name>
<dbReference type="OrthoDB" id="47172at2759"/>
<evidence type="ECO:0000256" key="3">
    <source>
        <dbReference type="ARBA" id="ARBA00022723"/>
    </source>
</evidence>